<dbReference type="STRING" id="985895.E4ZIH7"/>
<keyword evidence="9" id="KW-1185">Reference proteome</keyword>
<evidence type="ECO:0000256" key="4">
    <source>
        <dbReference type="ARBA" id="ARBA00022989"/>
    </source>
</evidence>
<keyword evidence="4 6" id="KW-1133">Transmembrane helix</keyword>
<dbReference type="OMA" id="HREMDIA"/>
<dbReference type="GO" id="GO:0016020">
    <property type="term" value="C:membrane"/>
    <property type="evidence" value="ECO:0007669"/>
    <property type="project" value="UniProtKB-SubCell"/>
</dbReference>
<name>E4ZIH7_LEPMJ</name>
<evidence type="ECO:0000256" key="6">
    <source>
        <dbReference type="SAM" id="Phobius"/>
    </source>
</evidence>
<dbReference type="InterPro" id="IPR020846">
    <property type="entry name" value="MFS_dom"/>
</dbReference>
<dbReference type="AlphaFoldDB" id="E4ZIH7"/>
<accession>E4ZIH7</accession>
<organism evidence="9">
    <name type="scientific">Leptosphaeria maculans (strain JN3 / isolate v23.1.3 / race Av1-4-5-6-7-8)</name>
    <name type="common">Blackleg fungus</name>
    <name type="synonym">Phoma lingam</name>
    <dbReference type="NCBI Taxonomy" id="985895"/>
    <lineage>
        <taxon>Eukaryota</taxon>
        <taxon>Fungi</taxon>
        <taxon>Dikarya</taxon>
        <taxon>Ascomycota</taxon>
        <taxon>Pezizomycotina</taxon>
        <taxon>Dothideomycetes</taxon>
        <taxon>Pleosporomycetidae</taxon>
        <taxon>Pleosporales</taxon>
        <taxon>Pleosporineae</taxon>
        <taxon>Leptosphaeriaceae</taxon>
        <taxon>Plenodomus</taxon>
        <taxon>Plenodomus lingam/Leptosphaeria maculans species complex</taxon>
    </lineage>
</organism>
<dbReference type="Gene3D" id="1.20.1250.20">
    <property type="entry name" value="MFS general substrate transporter like domains"/>
    <property type="match status" value="1"/>
</dbReference>
<evidence type="ECO:0000256" key="3">
    <source>
        <dbReference type="ARBA" id="ARBA00022692"/>
    </source>
</evidence>
<reference evidence="9" key="1">
    <citation type="journal article" date="2011" name="Nat. Commun.">
        <title>Effector diversification within compartments of the Leptosphaeria maculans genome affected by Repeat-Induced Point mutations.</title>
        <authorList>
            <person name="Rouxel T."/>
            <person name="Grandaubert J."/>
            <person name="Hane J.K."/>
            <person name="Hoede C."/>
            <person name="van de Wouw A.P."/>
            <person name="Couloux A."/>
            <person name="Dominguez V."/>
            <person name="Anthouard V."/>
            <person name="Bally P."/>
            <person name="Bourras S."/>
            <person name="Cozijnsen A.J."/>
            <person name="Ciuffetti L.M."/>
            <person name="Degrave A."/>
            <person name="Dilmaghani A."/>
            <person name="Duret L."/>
            <person name="Fudal I."/>
            <person name="Goodwin S.B."/>
            <person name="Gout L."/>
            <person name="Glaser N."/>
            <person name="Linglin J."/>
            <person name="Kema G.H.J."/>
            <person name="Lapalu N."/>
            <person name="Lawrence C.B."/>
            <person name="May K."/>
            <person name="Meyer M."/>
            <person name="Ollivier B."/>
            <person name="Poulain J."/>
            <person name="Schoch C.L."/>
            <person name="Simon A."/>
            <person name="Spatafora J.W."/>
            <person name="Stachowiak A."/>
            <person name="Turgeon B.G."/>
            <person name="Tyler B.M."/>
            <person name="Vincent D."/>
            <person name="Weissenbach J."/>
            <person name="Amselem J."/>
            <person name="Quesneville H."/>
            <person name="Oliver R.P."/>
            <person name="Wincker P."/>
            <person name="Balesdent M.-H."/>
            <person name="Howlett B.J."/>
        </authorList>
    </citation>
    <scope>NUCLEOTIDE SEQUENCE [LARGE SCALE GENOMIC DNA]</scope>
    <source>
        <strain evidence="9">JN3 / isolate v23.1.3 / race Av1-4-5-6-7-8</strain>
    </source>
</reference>
<evidence type="ECO:0000256" key="5">
    <source>
        <dbReference type="ARBA" id="ARBA00023136"/>
    </source>
</evidence>
<evidence type="ECO:0000313" key="8">
    <source>
        <dbReference type="EMBL" id="CBX90998.1"/>
    </source>
</evidence>
<comment type="subcellular location">
    <subcellularLocation>
        <location evidence="1">Membrane</location>
        <topology evidence="1">Multi-pass membrane protein</topology>
    </subcellularLocation>
</comment>
<gene>
    <name evidence="8" type="ORF">LEMA_P060320.1</name>
</gene>
<dbReference type="PROSITE" id="PS50850">
    <property type="entry name" value="MFS"/>
    <property type="match status" value="1"/>
</dbReference>
<dbReference type="SUPFAM" id="SSF103473">
    <property type="entry name" value="MFS general substrate transporter"/>
    <property type="match status" value="1"/>
</dbReference>
<dbReference type="PANTHER" id="PTHR43791:SF3">
    <property type="entry name" value="MAJOR FACILITATOR SUPERFAMILY (MFS) PROFILE DOMAIN-CONTAINING PROTEIN"/>
    <property type="match status" value="1"/>
</dbReference>
<dbReference type="HOGENOM" id="CLU_2004335_0_0_1"/>
<dbReference type="Pfam" id="PF07690">
    <property type="entry name" value="MFS_1"/>
    <property type="match status" value="1"/>
</dbReference>
<evidence type="ECO:0000259" key="7">
    <source>
        <dbReference type="PROSITE" id="PS50850"/>
    </source>
</evidence>
<sequence length="124" mass="14010">MYRLGDQDIVVCRLLLGLFEAGFFPGCVYLISCWYTRFEVQKRLVAFYSINILANGFGSILAYGCMTLSGKNGWLGWRWIFIINGAMTMFLAVLGRLLIVDFPDKSRPFKTSWNAIVTIASTTS</sequence>
<dbReference type="OrthoDB" id="3639251at2759"/>
<dbReference type="EMBL" id="FP929065">
    <property type="protein sequence ID" value="CBX90998.1"/>
    <property type="molecule type" value="Genomic_DNA"/>
</dbReference>
<keyword evidence="5 6" id="KW-0472">Membrane</keyword>
<dbReference type="PANTHER" id="PTHR43791">
    <property type="entry name" value="PERMEASE-RELATED"/>
    <property type="match status" value="1"/>
</dbReference>
<dbReference type="GO" id="GO:0022857">
    <property type="term" value="F:transmembrane transporter activity"/>
    <property type="evidence" value="ECO:0007669"/>
    <property type="project" value="InterPro"/>
</dbReference>
<feature type="transmembrane region" description="Helical" evidence="6">
    <location>
        <begin position="76"/>
        <end position="99"/>
    </location>
</feature>
<dbReference type="InParanoid" id="E4ZIH7"/>
<evidence type="ECO:0000256" key="1">
    <source>
        <dbReference type="ARBA" id="ARBA00004141"/>
    </source>
</evidence>
<proteinExistence type="predicted"/>
<feature type="transmembrane region" description="Helical" evidence="6">
    <location>
        <begin position="14"/>
        <end position="32"/>
    </location>
</feature>
<feature type="transmembrane region" description="Helical" evidence="6">
    <location>
        <begin position="44"/>
        <end position="64"/>
    </location>
</feature>
<keyword evidence="3 6" id="KW-0812">Transmembrane</keyword>
<feature type="domain" description="Major facilitator superfamily (MFS) profile" evidence="7">
    <location>
        <begin position="1"/>
        <end position="124"/>
    </location>
</feature>
<evidence type="ECO:0000313" key="9">
    <source>
        <dbReference type="Proteomes" id="UP000002668"/>
    </source>
</evidence>
<dbReference type="InterPro" id="IPR011701">
    <property type="entry name" value="MFS"/>
</dbReference>
<dbReference type="Proteomes" id="UP000002668">
    <property type="component" value="Genome"/>
</dbReference>
<dbReference type="InterPro" id="IPR036259">
    <property type="entry name" value="MFS_trans_sf"/>
</dbReference>
<protein>
    <recommendedName>
        <fullName evidence="7">Major facilitator superfamily (MFS) profile domain-containing protein</fullName>
    </recommendedName>
</protein>
<dbReference type="eggNOG" id="KOG2533">
    <property type="taxonomic scope" value="Eukaryota"/>
</dbReference>
<dbReference type="FunCoup" id="E4ZIH7">
    <property type="interactions" value="6"/>
</dbReference>
<keyword evidence="2" id="KW-0813">Transport</keyword>
<dbReference type="VEuPathDB" id="FungiDB:LEMA_P060320.1"/>
<evidence type="ECO:0000256" key="2">
    <source>
        <dbReference type="ARBA" id="ARBA00022448"/>
    </source>
</evidence>